<dbReference type="Gene3D" id="1.10.287.110">
    <property type="entry name" value="DnaJ domain"/>
    <property type="match status" value="1"/>
</dbReference>
<evidence type="ECO:0000259" key="5">
    <source>
        <dbReference type="PROSITE" id="PS50076"/>
    </source>
</evidence>
<dbReference type="InterPro" id="IPR001623">
    <property type="entry name" value="DnaJ_domain"/>
</dbReference>
<dbReference type="SUPFAM" id="SSF46565">
    <property type="entry name" value="Chaperone J-domain"/>
    <property type="match status" value="1"/>
</dbReference>
<comment type="similarity">
    <text evidence="1 4">Belongs to the HscB family.</text>
</comment>
<dbReference type="GO" id="GO:0051087">
    <property type="term" value="F:protein-folding chaperone binding"/>
    <property type="evidence" value="ECO:0007669"/>
    <property type="project" value="InterPro"/>
</dbReference>
<reference evidence="7" key="1">
    <citation type="submission" date="2017-06" db="EMBL/GenBank/DDBJ databases">
        <authorList>
            <person name="Varghese N."/>
            <person name="Submissions S."/>
        </authorList>
    </citation>
    <scope>NUCLEOTIDE SEQUENCE [LARGE SCALE GENOMIC DNA]</scope>
    <source>
        <strain evidence="7">ANC 5114</strain>
    </source>
</reference>
<comment type="subunit">
    <text evidence="4">Interacts with HscA and stimulates its ATPase activity.</text>
</comment>
<dbReference type="CDD" id="cd06257">
    <property type="entry name" value="DnaJ"/>
    <property type="match status" value="1"/>
</dbReference>
<dbReference type="GO" id="GO:0051259">
    <property type="term" value="P:protein complex oligomerization"/>
    <property type="evidence" value="ECO:0007669"/>
    <property type="project" value="InterPro"/>
</dbReference>
<dbReference type="SMART" id="SM00271">
    <property type="entry name" value="DnaJ"/>
    <property type="match status" value="1"/>
</dbReference>
<sequence length="169" mass="19870">MNYYELFNLPVELDIDQATLKAQSLKLQQQYHPDRVEDKNFALIKSSEINQAYNTLSQIDSRAGYLLKLVQQDQGLEQSIHDFDFLQSALDLRERLDDAQSAEQLSALKQEIRQHIVDLSQDFKTQYHAKTWDAAQETVRKLQFFQRVLNDIDKAEERLLDDFDLNDDF</sequence>
<dbReference type="NCBIfam" id="TIGR00714">
    <property type="entry name" value="hscB"/>
    <property type="match status" value="1"/>
</dbReference>
<dbReference type="RefSeq" id="WP_088822576.1">
    <property type="nucleotide sequence ID" value="NZ_FZLN01000001.1"/>
</dbReference>
<feature type="domain" description="J" evidence="5">
    <location>
        <begin position="2"/>
        <end position="69"/>
    </location>
</feature>
<dbReference type="Pfam" id="PF07743">
    <property type="entry name" value="HSCB_C"/>
    <property type="match status" value="1"/>
</dbReference>
<evidence type="ECO:0000256" key="2">
    <source>
        <dbReference type="ARBA" id="ARBA00023186"/>
    </source>
</evidence>
<dbReference type="GO" id="GO:0044571">
    <property type="term" value="P:[2Fe-2S] cluster assembly"/>
    <property type="evidence" value="ECO:0007669"/>
    <property type="project" value="InterPro"/>
</dbReference>
<name>A0A217EDG6_9GAMM</name>
<organism evidence="6 7">
    <name type="scientific">Acinetobacter apis</name>
    <dbReference type="NCBI Taxonomy" id="1229165"/>
    <lineage>
        <taxon>Bacteria</taxon>
        <taxon>Pseudomonadati</taxon>
        <taxon>Pseudomonadota</taxon>
        <taxon>Gammaproteobacteria</taxon>
        <taxon>Moraxellales</taxon>
        <taxon>Moraxellaceae</taxon>
        <taxon>Acinetobacter</taxon>
    </lineage>
</organism>
<dbReference type="PANTHER" id="PTHR14021">
    <property type="entry name" value="IRON-SULFUR CLUSTER CO-CHAPERONE PROTEIN HSCB"/>
    <property type="match status" value="1"/>
</dbReference>
<dbReference type="InterPro" id="IPR009073">
    <property type="entry name" value="HscB_oligo_C"/>
</dbReference>
<accession>A0A217EDG6</accession>
<dbReference type="PANTHER" id="PTHR14021:SF15">
    <property type="entry name" value="IRON-SULFUR CLUSTER CO-CHAPERONE PROTEIN HSCB"/>
    <property type="match status" value="1"/>
</dbReference>
<dbReference type="AlphaFoldDB" id="A0A217EDG6"/>
<evidence type="ECO:0000256" key="1">
    <source>
        <dbReference type="ARBA" id="ARBA00010476"/>
    </source>
</evidence>
<dbReference type="OrthoDB" id="287587at2"/>
<dbReference type="InterPro" id="IPR004640">
    <property type="entry name" value="HscB"/>
</dbReference>
<dbReference type="EMBL" id="FZLN01000001">
    <property type="protein sequence ID" value="SNQ28533.1"/>
    <property type="molecule type" value="Genomic_DNA"/>
</dbReference>
<dbReference type="SUPFAM" id="SSF47144">
    <property type="entry name" value="HSC20 (HSCB), C-terminal oligomerisation domain"/>
    <property type="match status" value="1"/>
</dbReference>
<protein>
    <recommendedName>
        <fullName evidence="4">Co-chaperone protein HscB homolog</fullName>
    </recommendedName>
</protein>
<keyword evidence="7" id="KW-1185">Reference proteome</keyword>
<dbReference type="Gene3D" id="1.20.1280.20">
    <property type="entry name" value="HscB, C-terminal domain"/>
    <property type="match status" value="1"/>
</dbReference>
<dbReference type="InterPro" id="IPR036869">
    <property type="entry name" value="J_dom_sf"/>
</dbReference>
<dbReference type="HAMAP" id="MF_00682">
    <property type="entry name" value="HscB"/>
    <property type="match status" value="1"/>
</dbReference>
<evidence type="ECO:0000313" key="7">
    <source>
        <dbReference type="Proteomes" id="UP000243463"/>
    </source>
</evidence>
<dbReference type="Pfam" id="PF00226">
    <property type="entry name" value="DnaJ"/>
    <property type="match status" value="1"/>
</dbReference>
<dbReference type="InterPro" id="IPR036386">
    <property type="entry name" value="HscB_C_sf"/>
</dbReference>
<gene>
    <name evidence="4" type="primary">hscB</name>
    <name evidence="6" type="ORF">SAMN05444584_0457</name>
</gene>
<dbReference type="PROSITE" id="PS50076">
    <property type="entry name" value="DNAJ_2"/>
    <property type="match status" value="1"/>
</dbReference>
<dbReference type="GO" id="GO:0001671">
    <property type="term" value="F:ATPase activator activity"/>
    <property type="evidence" value="ECO:0007669"/>
    <property type="project" value="InterPro"/>
</dbReference>
<evidence type="ECO:0000256" key="3">
    <source>
        <dbReference type="ARBA" id="ARBA00025596"/>
    </source>
</evidence>
<evidence type="ECO:0000313" key="6">
    <source>
        <dbReference type="EMBL" id="SNQ28533.1"/>
    </source>
</evidence>
<comment type="function">
    <text evidence="3 4">Co-chaperone involved in the maturation of iron-sulfur cluster-containing proteins. Seems to help targeting proteins to be folded toward HscA.</text>
</comment>
<dbReference type="GO" id="GO:0006457">
    <property type="term" value="P:protein folding"/>
    <property type="evidence" value="ECO:0007669"/>
    <property type="project" value="UniProtKB-UniRule"/>
</dbReference>
<dbReference type="Proteomes" id="UP000243463">
    <property type="component" value="Unassembled WGS sequence"/>
</dbReference>
<evidence type="ECO:0000256" key="4">
    <source>
        <dbReference type="HAMAP-Rule" id="MF_00682"/>
    </source>
</evidence>
<proteinExistence type="inferred from homology"/>
<keyword evidence="2 4" id="KW-0143">Chaperone</keyword>